<dbReference type="GO" id="GO:0016791">
    <property type="term" value="F:phosphatase activity"/>
    <property type="evidence" value="ECO:0007669"/>
    <property type="project" value="TreeGrafter"/>
</dbReference>
<accession>A0A7C9LRI3</accession>
<dbReference type="InterPro" id="IPR050275">
    <property type="entry name" value="PGM_Phosphatase"/>
</dbReference>
<dbReference type="PANTHER" id="PTHR48100:SF1">
    <property type="entry name" value="HISTIDINE PHOSPHATASE FAMILY PROTEIN-RELATED"/>
    <property type="match status" value="1"/>
</dbReference>
<dbReference type="EMBL" id="WQLB01000014">
    <property type="protein sequence ID" value="MVN87401.1"/>
    <property type="molecule type" value="Genomic_DNA"/>
</dbReference>
<evidence type="ECO:0000313" key="2">
    <source>
        <dbReference type="Proteomes" id="UP000483286"/>
    </source>
</evidence>
<dbReference type="SUPFAM" id="SSF53254">
    <property type="entry name" value="Phosphoglycerate mutase-like"/>
    <property type="match status" value="1"/>
</dbReference>
<comment type="caution">
    <text evidence="1">The sequence shown here is derived from an EMBL/GenBank/DDBJ whole genome shotgun (WGS) entry which is preliminary data.</text>
</comment>
<dbReference type="Pfam" id="PF00300">
    <property type="entry name" value="His_Phos_1"/>
    <property type="match status" value="1"/>
</dbReference>
<sequence>MKLPEQLPPGTVLLVRHARAEGQAPDAALTPDGETAAQNLARALAHLPLTRIVSSPWRRAVQTAQPLAERLTLTIHTDERLTERVLTGQPVGWWRASLRWSFRVPALRFPGGESGRRARARSLAALADARDPSGVTVVVTHGNLMALALGLTYAEWAALTNPDVRVWSTLTSPQSGRRK</sequence>
<dbReference type="GO" id="GO:0005737">
    <property type="term" value="C:cytoplasm"/>
    <property type="evidence" value="ECO:0007669"/>
    <property type="project" value="TreeGrafter"/>
</dbReference>
<name>A0A7C9LRI3_9DEIO</name>
<evidence type="ECO:0000313" key="1">
    <source>
        <dbReference type="EMBL" id="MVN87401.1"/>
    </source>
</evidence>
<organism evidence="1 2">
    <name type="scientific">Deinococcus arboris</name>
    <dbReference type="NCBI Taxonomy" id="2682977"/>
    <lineage>
        <taxon>Bacteria</taxon>
        <taxon>Thermotogati</taxon>
        <taxon>Deinococcota</taxon>
        <taxon>Deinococci</taxon>
        <taxon>Deinococcales</taxon>
        <taxon>Deinococcaceae</taxon>
        <taxon>Deinococcus</taxon>
    </lineage>
</organism>
<dbReference type="InterPro" id="IPR013078">
    <property type="entry name" value="His_Pase_superF_clade-1"/>
</dbReference>
<dbReference type="CDD" id="cd07067">
    <property type="entry name" value="HP_PGM_like"/>
    <property type="match status" value="1"/>
</dbReference>
<dbReference type="SMART" id="SM00855">
    <property type="entry name" value="PGAM"/>
    <property type="match status" value="1"/>
</dbReference>
<protein>
    <submittedName>
        <fullName evidence="1">Histidine phosphatase family protein</fullName>
    </submittedName>
</protein>
<reference evidence="1 2" key="1">
    <citation type="submission" date="2019-12" db="EMBL/GenBank/DDBJ databases">
        <title>Deinococcus sp. HMF7620 Genome sequencing and assembly.</title>
        <authorList>
            <person name="Kang H."/>
            <person name="Kim H."/>
            <person name="Joh K."/>
        </authorList>
    </citation>
    <scope>NUCLEOTIDE SEQUENCE [LARGE SCALE GENOMIC DNA]</scope>
    <source>
        <strain evidence="1 2">HMF7620</strain>
    </source>
</reference>
<proteinExistence type="predicted"/>
<dbReference type="RefSeq" id="WP_157459453.1">
    <property type="nucleotide sequence ID" value="NZ_WQLB01000014.1"/>
</dbReference>
<dbReference type="Proteomes" id="UP000483286">
    <property type="component" value="Unassembled WGS sequence"/>
</dbReference>
<dbReference type="PANTHER" id="PTHR48100">
    <property type="entry name" value="BROAD-SPECIFICITY PHOSPHATASE YOR283W-RELATED"/>
    <property type="match status" value="1"/>
</dbReference>
<keyword evidence="2" id="KW-1185">Reference proteome</keyword>
<dbReference type="AlphaFoldDB" id="A0A7C9LRI3"/>
<gene>
    <name evidence="1" type="ORF">GO986_11545</name>
</gene>
<dbReference type="InterPro" id="IPR029033">
    <property type="entry name" value="His_PPase_superfam"/>
</dbReference>
<dbReference type="Gene3D" id="3.40.50.1240">
    <property type="entry name" value="Phosphoglycerate mutase-like"/>
    <property type="match status" value="1"/>
</dbReference>